<evidence type="ECO:0000313" key="3">
    <source>
        <dbReference type="Proteomes" id="UP000268623"/>
    </source>
</evidence>
<proteinExistence type="predicted"/>
<dbReference type="Pfam" id="PF13274">
    <property type="entry name" value="SocA_Panacea"/>
    <property type="match status" value="1"/>
</dbReference>
<organism evidence="2 3">
    <name type="scientific">Methylocystis hirsuta</name>
    <dbReference type="NCBI Taxonomy" id="369798"/>
    <lineage>
        <taxon>Bacteria</taxon>
        <taxon>Pseudomonadati</taxon>
        <taxon>Pseudomonadota</taxon>
        <taxon>Alphaproteobacteria</taxon>
        <taxon>Hyphomicrobiales</taxon>
        <taxon>Methylocystaceae</taxon>
        <taxon>Methylocystis</taxon>
    </lineage>
</organism>
<gene>
    <name evidence="2" type="ORF">D1O30_01210</name>
</gene>
<protein>
    <submittedName>
        <fullName evidence="2">DUF4065 domain-containing protein</fullName>
    </submittedName>
</protein>
<reference evidence="2 3" key="1">
    <citation type="submission" date="2018-08" db="EMBL/GenBank/DDBJ databases">
        <title>Genome sequence of Methylocystis hirsuta CSC1, a methanotroph able to accumulate PHAs.</title>
        <authorList>
            <person name="Bordel S."/>
            <person name="Rodriguez E."/>
            <person name="Gancedo J."/>
            <person name="Munoz R."/>
        </authorList>
    </citation>
    <scope>NUCLEOTIDE SEQUENCE [LARGE SCALE GENOMIC DNA]</scope>
    <source>
        <strain evidence="2 3">CSC1</strain>
    </source>
</reference>
<accession>A0A3M9XJR6</accession>
<keyword evidence="3" id="KW-1185">Reference proteome</keyword>
<feature type="domain" description="Antitoxin SocA-like Panacea" evidence="1">
    <location>
        <begin position="32"/>
        <end position="123"/>
    </location>
</feature>
<dbReference type="InterPro" id="IPR025272">
    <property type="entry name" value="SocA_Panacea"/>
</dbReference>
<dbReference type="AlphaFoldDB" id="A0A3M9XJR6"/>
<dbReference type="EMBL" id="QWDD01000001">
    <property type="protein sequence ID" value="RNJ48447.1"/>
    <property type="molecule type" value="Genomic_DNA"/>
</dbReference>
<sequence length="153" mass="17505">MEIMAHSALTVAKYFLSLPDEESGELVSNLKIQKLLYYAQGYAVGMNGVGSPLFREKIYAWKHGPVVKEVYNHFSSFGANALPGGTSPNLPAESKAFLDDIYRVFGRYSAWTLRDMTHREPPWLNNFVPNVMDIEIPLDDLHKYFKKYVKKQK</sequence>
<comment type="caution">
    <text evidence="2">The sequence shown here is derived from an EMBL/GenBank/DDBJ whole genome shotgun (WGS) entry which is preliminary data.</text>
</comment>
<evidence type="ECO:0000313" key="2">
    <source>
        <dbReference type="EMBL" id="RNJ48447.1"/>
    </source>
</evidence>
<evidence type="ECO:0000259" key="1">
    <source>
        <dbReference type="Pfam" id="PF13274"/>
    </source>
</evidence>
<name>A0A3M9XJR6_9HYPH</name>
<dbReference type="Proteomes" id="UP000268623">
    <property type="component" value="Unassembled WGS sequence"/>
</dbReference>